<gene>
    <name evidence="9" type="ordered locus">Dhaf_0704</name>
</gene>
<dbReference type="PANTHER" id="PTHR43124:SF3">
    <property type="entry name" value="CHLORAMPHENICOL EFFLUX PUMP RV0191"/>
    <property type="match status" value="1"/>
</dbReference>
<reference evidence="9 10" key="1">
    <citation type="journal article" date="2012" name="BMC Microbiol.">
        <title>Genome sequence of Desulfitobacterium hafniense DCB-2, a Gram-positive anaerobe capable of dehalogenation and metal reduction.</title>
        <authorList>
            <person name="Kim S.H."/>
            <person name="Harzman C."/>
            <person name="Davis J.K."/>
            <person name="Hutcheson R."/>
            <person name="Broderick J.B."/>
            <person name="Marsh T.L."/>
            <person name="Tiedje J.M."/>
        </authorList>
    </citation>
    <scope>NUCLEOTIDE SEQUENCE [LARGE SCALE GENOMIC DNA]</scope>
    <source>
        <strain evidence="10">DSM 10664 / DCB-2</strain>
    </source>
</reference>
<keyword evidence="6 7" id="KW-0472">Membrane</keyword>
<feature type="transmembrane region" description="Helical" evidence="7">
    <location>
        <begin position="165"/>
        <end position="183"/>
    </location>
</feature>
<protein>
    <submittedName>
        <fullName evidence="9">Major facilitator superfamily MFS_1</fullName>
    </submittedName>
</protein>
<evidence type="ECO:0000256" key="3">
    <source>
        <dbReference type="ARBA" id="ARBA00022475"/>
    </source>
</evidence>
<dbReference type="PANTHER" id="PTHR43124">
    <property type="entry name" value="PURINE EFFLUX PUMP PBUE"/>
    <property type="match status" value="1"/>
</dbReference>
<evidence type="ECO:0000313" key="9">
    <source>
        <dbReference type="EMBL" id="ACL18768.1"/>
    </source>
</evidence>
<feature type="transmembrane region" description="Helical" evidence="7">
    <location>
        <begin position="12"/>
        <end position="32"/>
    </location>
</feature>
<feature type="domain" description="Major facilitator superfamily (MFS) profile" evidence="8">
    <location>
        <begin position="9"/>
        <end position="388"/>
    </location>
</feature>
<feature type="transmembrane region" description="Helical" evidence="7">
    <location>
        <begin position="76"/>
        <end position="94"/>
    </location>
</feature>
<keyword evidence="3" id="KW-1003">Cell membrane</keyword>
<feature type="transmembrane region" description="Helical" evidence="7">
    <location>
        <begin position="297"/>
        <end position="319"/>
    </location>
</feature>
<keyword evidence="5 7" id="KW-1133">Transmembrane helix</keyword>
<feature type="transmembrane region" description="Helical" evidence="7">
    <location>
        <begin position="246"/>
        <end position="265"/>
    </location>
</feature>
<dbReference type="Gene3D" id="1.20.1250.20">
    <property type="entry name" value="MFS general substrate transporter like domains"/>
    <property type="match status" value="1"/>
</dbReference>
<keyword evidence="2" id="KW-0813">Transport</keyword>
<feature type="transmembrane region" description="Helical" evidence="7">
    <location>
        <begin position="272"/>
        <end position="291"/>
    </location>
</feature>
<keyword evidence="4 7" id="KW-0812">Transmembrane</keyword>
<evidence type="ECO:0000313" key="10">
    <source>
        <dbReference type="Proteomes" id="UP000007726"/>
    </source>
</evidence>
<feature type="transmembrane region" description="Helical" evidence="7">
    <location>
        <begin position="44"/>
        <end position="64"/>
    </location>
</feature>
<dbReference type="Pfam" id="PF07690">
    <property type="entry name" value="MFS_1"/>
    <property type="match status" value="1"/>
</dbReference>
<dbReference type="GO" id="GO:0005886">
    <property type="term" value="C:plasma membrane"/>
    <property type="evidence" value="ECO:0007669"/>
    <property type="project" value="UniProtKB-SubCell"/>
</dbReference>
<sequence>MKMKNSGFTLKLAISSVSLLVMTYSSISVIMADLIKAFPHVDPTVVQSVLTISALAIVFGTLLTGLTAEIVGKRKLLLLGIALYTLGGIGPLFFSSFASLMVSRAVLGAGIGIMNPIATTLIGDFFQGGADRAQLVGFKSTAGGLGQTIFPIFMGILAVSGWRNVFWVYLFGLLILAVVYFYIPEPPKLQVNGAKAKVKDFYKINFPVIAICLFVFFAFVAHMAIFTNTAIFMVQSGLGDTSSATVAIAVLSAAHMFMSLIFKYSFQIFKRFVGPIGTVMLGAGLLIMANAQSMTAVSIAMICMGIGAGTYIPYAYDLITNLAPNTSRSFSISLMLICLNFGGFLSPFIMTFSASAFGNNTSGFKMLIAAVIFFVLTACTLLYAIRSPKGAAER</sequence>
<evidence type="ECO:0000256" key="4">
    <source>
        <dbReference type="ARBA" id="ARBA00022692"/>
    </source>
</evidence>
<feature type="transmembrane region" description="Helical" evidence="7">
    <location>
        <begin position="106"/>
        <end position="126"/>
    </location>
</feature>
<dbReference type="Proteomes" id="UP000007726">
    <property type="component" value="Chromosome"/>
</dbReference>
<feature type="transmembrane region" description="Helical" evidence="7">
    <location>
        <begin position="138"/>
        <end position="159"/>
    </location>
</feature>
<organism evidence="9 10">
    <name type="scientific">Desulfitobacterium hafniense (strain DSM 10664 / DCB-2)</name>
    <dbReference type="NCBI Taxonomy" id="272564"/>
    <lineage>
        <taxon>Bacteria</taxon>
        <taxon>Bacillati</taxon>
        <taxon>Bacillota</taxon>
        <taxon>Clostridia</taxon>
        <taxon>Eubacteriales</taxon>
        <taxon>Desulfitobacteriaceae</taxon>
        <taxon>Desulfitobacterium</taxon>
    </lineage>
</organism>
<evidence type="ECO:0000256" key="1">
    <source>
        <dbReference type="ARBA" id="ARBA00004651"/>
    </source>
</evidence>
<evidence type="ECO:0000256" key="6">
    <source>
        <dbReference type="ARBA" id="ARBA00023136"/>
    </source>
</evidence>
<dbReference type="AlphaFoldDB" id="B8FVY2"/>
<dbReference type="InterPro" id="IPR036259">
    <property type="entry name" value="MFS_trans_sf"/>
</dbReference>
<evidence type="ECO:0000259" key="8">
    <source>
        <dbReference type="PROSITE" id="PS50850"/>
    </source>
</evidence>
<dbReference type="EMBL" id="CP001336">
    <property type="protein sequence ID" value="ACL18768.1"/>
    <property type="molecule type" value="Genomic_DNA"/>
</dbReference>
<dbReference type="GO" id="GO:0022857">
    <property type="term" value="F:transmembrane transporter activity"/>
    <property type="evidence" value="ECO:0007669"/>
    <property type="project" value="InterPro"/>
</dbReference>
<evidence type="ECO:0000256" key="5">
    <source>
        <dbReference type="ARBA" id="ARBA00022989"/>
    </source>
</evidence>
<feature type="transmembrane region" description="Helical" evidence="7">
    <location>
        <begin position="331"/>
        <end position="354"/>
    </location>
</feature>
<dbReference type="SUPFAM" id="SSF103473">
    <property type="entry name" value="MFS general substrate transporter"/>
    <property type="match status" value="1"/>
</dbReference>
<proteinExistence type="predicted"/>
<dbReference type="CDD" id="cd17473">
    <property type="entry name" value="MFS_arabinose_efflux_permease_like"/>
    <property type="match status" value="1"/>
</dbReference>
<feature type="transmembrane region" description="Helical" evidence="7">
    <location>
        <begin position="204"/>
        <end position="226"/>
    </location>
</feature>
<dbReference type="InterPro" id="IPR020846">
    <property type="entry name" value="MFS_dom"/>
</dbReference>
<dbReference type="KEGG" id="dhd:Dhaf_0704"/>
<comment type="subcellular location">
    <subcellularLocation>
        <location evidence="1">Cell membrane</location>
        <topology evidence="1">Multi-pass membrane protein</topology>
    </subcellularLocation>
</comment>
<evidence type="ECO:0000256" key="7">
    <source>
        <dbReference type="SAM" id="Phobius"/>
    </source>
</evidence>
<feature type="transmembrane region" description="Helical" evidence="7">
    <location>
        <begin position="366"/>
        <end position="385"/>
    </location>
</feature>
<dbReference type="RefSeq" id="WP_015942963.1">
    <property type="nucleotide sequence ID" value="NC_011830.1"/>
</dbReference>
<name>B8FVY2_DESHD</name>
<dbReference type="InterPro" id="IPR011701">
    <property type="entry name" value="MFS"/>
</dbReference>
<dbReference type="HOGENOM" id="CLU_001265_10_4_9"/>
<accession>B8FVY2</accession>
<dbReference type="PROSITE" id="PS50850">
    <property type="entry name" value="MFS"/>
    <property type="match status" value="1"/>
</dbReference>
<evidence type="ECO:0000256" key="2">
    <source>
        <dbReference type="ARBA" id="ARBA00022448"/>
    </source>
</evidence>
<dbReference type="InterPro" id="IPR050189">
    <property type="entry name" value="MFS_Efflux_Transporters"/>
</dbReference>